<evidence type="ECO:0000256" key="5">
    <source>
        <dbReference type="ARBA" id="ARBA00022857"/>
    </source>
</evidence>
<evidence type="ECO:0000256" key="1">
    <source>
        <dbReference type="ARBA" id="ARBA00004724"/>
    </source>
</evidence>
<dbReference type="FunFam" id="1.10.1040.10:FF:000017">
    <property type="entry name" value="2-dehydropantoate 2-reductase"/>
    <property type="match status" value="1"/>
</dbReference>
<evidence type="ECO:0000259" key="13">
    <source>
        <dbReference type="Pfam" id="PF02558"/>
    </source>
</evidence>
<dbReference type="InterPro" id="IPR013752">
    <property type="entry name" value="KPA_reductase"/>
</dbReference>
<accession>A0A1I1HS64</accession>
<evidence type="ECO:0000259" key="14">
    <source>
        <dbReference type="Pfam" id="PF08546"/>
    </source>
</evidence>
<dbReference type="Gene3D" id="3.40.50.720">
    <property type="entry name" value="NAD(P)-binding Rossmann-like Domain"/>
    <property type="match status" value="1"/>
</dbReference>
<evidence type="ECO:0000256" key="9">
    <source>
        <dbReference type="ARBA" id="ARBA00047506"/>
    </source>
</evidence>
<evidence type="ECO:0000256" key="10">
    <source>
        <dbReference type="ARBA" id="ARBA00048196"/>
    </source>
</evidence>
<dbReference type="PANTHER" id="PTHR43765">
    <property type="entry name" value="2-DEHYDROPANTOATE 2-REDUCTASE-RELATED"/>
    <property type="match status" value="1"/>
</dbReference>
<dbReference type="OrthoDB" id="201845at2157"/>
<gene>
    <name evidence="15" type="ORF">SAMN05444422_106138</name>
</gene>
<dbReference type="Pfam" id="PF02558">
    <property type="entry name" value="ApbA"/>
    <property type="match status" value="1"/>
</dbReference>
<dbReference type="AlphaFoldDB" id="A0A1I1HS64"/>
<comment type="function">
    <text evidence="11">Catalyzes the NAD(P)H-dependent reduction of ketopantoate into pantoic acid.</text>
</comment>
<dbReference type="SUPFAM" id="SSF48179">
    <property type="entry name" value="6-phosphogluconate dehydrogenase C-terminal domain-like"/>
    <property type="match status" value="1"/>
</dbReference>
<dbReference type="GO" id="GO:0050661">
    <property type="term" value="F:NADP binding"/>
    <property type="evidence" value="ECO:0007669"/>
    <property type="project" value="TreeGrafter"/>
</dbReference>
<reference evidence="16" key="1">
    <citation type="submission" date="2016-10" db="EMBL/GenBank/DDBJ databases">
        <authorList>
            <person name="Varghese N."/>
            <person name="Submissions S."/>
        </authorList>
    </citation>
    <scope>NUCLEOTIDE SEQUENCE [LARGE SCALE GENOMIC DNA]</scope>
    <source>
        <strain evidence="16">DSM 13078</strain>
    </source>
</reference>
<feature type="domain" description="Ketopantoate reductase C-terminal" evidence="14">
    <location>
        <begin position="174"/>
        <end position="293"/>
    </location>
</feature>
<evidence type="ECO:0000256" key="11">
    <source>
        <dbReference type="ARBA" id="ARBA00056765"/>
    </source>
</evidence>
<dbReference type="UniPathway" id="UPA00241"/>
<dbReference type="InterPro" id="IPR050838">
    <property type="entry name" value="Ketopantoate_reductase"/>
</dbReference>
<dbReference type="PANTHER" id="PTHR43765:SF2">
    <property type="entry name" value="2-DEHYDROPANTOATE 2-REDUCTASE"/>
    <property type="match status" value="1"/>
</dbReference>
<evidence type="ECO:0000313" key="16">
    <source>
        <dbReference type="Proteomes" id="UP000199161"/>
    </source>
</evidence>
<evidence type="ECO:0000256" key="4">
    <source>
        <dbReference type="ARBA" id="ARBA00019465"/>
    </source>
</evidence>
<evidence type="ECO:0000256" key="6">
    <source>
        <dbReference type="ARBA" id="ARBA00022993"/>
    </source>
</evidence>
<organism evidence="15 16">
    <name type="scientific">Natronobacterium haloterrestre</name>
    <name type="common">Halobiforma haloterrestris</name>
    <dbReference type="NCBI Taxonomy" id="148448"/>
    <lineage>
        <taxon>Archaea</taxon>
        <taxon>Methanobacteriati</taxon>
        <taxon>Methanobacteriota</taxon>
        <taxon>Stenosarchaea group</taxon>
        <taxon>Halobacteria</taxon>
        <taxon>Halobacteriales</taxon>
        <taxon>Natrialbaceae</taxon>
        <taxon>Natronobacterium</taxon>
    </lineage>
</organism>
<evidence type="ECO:0000256" key="12">
    <source>
        <dbReference type="RuleBase" id="RU362068"/>
    </source>
</evidence>
<evidence type="ECO:0000256" key="2">
    <source>
        <dbReference type="ARBA" id="ARBA00007870"/>
    </source>
</evidence>
<keyword evidence="5 12" id="KW-0521">NADP</keyword>
<dbReference type="RefSeq" id="WP_089788482.1">
    <property type="nucleotide sequence ID" value="NZ_FOKW01000006.1"/>
</dbReference>
<dbReference type="NCBIfam" id="TIGR00745">
    <property type="entry name" value="apbA_panE"/>
    <property type="match status" value="1"/>
</dbReference>
<dbReference type="InterPro" id="IPR036291">
    <property type="entry name" value="NAD(P)-bd_dom_sf"/>
</dbReference>
<keyword evidence="16" id="KW-1185">Reference proteome</keyword>
<name>A0A1I1HS64_NATHA</name>
<comment type="catalytic activity">
    <reaction evidence="10">
        <text>(R)-pantoate + NAD(+) = 2-dehydropantoate + NADH + H(+)</text>
        <dbReference type="Rhea" id="RHEA:61292"/>
        <dbReference type="ChEBI" id="CHEBI:11561"/>
        <dbReference type="ChEBI" id="CHEBI:15378"/>
        <dbReference type="ChEBI" id="CHEBI:15980"/>
        <dbReference type="ChEBI" id="CHEBI:57540"/>
        <dbReference type="ChEBI" id="CHEBI:57945"/>
    </reaction>
    <physiologicalReaction direction="right-to-left" evidence="10">
        <dbReference type="Rhea" id="RHEA:61294"/>
    </physiologicalReaction>
</comment>
<dbReference type="InterPro" id="IPR003710">
    <property type="entry name" value="ApbA"/>
</dbReference>
<evidence type="ECO:0000256" key="8">
    <source>
        <dbReference type="ARBA" id="ARBA00032024"/>
    </source>
</evidence>
<protein>
    <recommendedName>
        <fullName evidence="4 12">2-dehydropantoate 2-reductase</fullName>
        <ecNumber evidence="3 12">1.1.1.169</ecNumber>
    </recommendedName>
    <alternativeName>
        <fullName evidence="8 12">Ketopantoate reductase</fullName>
    </alternativeName>
</protein>
<dbReference type="EMBL" id="FOKW01000006">
    <property type="protein sequence ID" value="SFC26665.1"/>
    <property type="molecule type" value="Genomic_DNA"/>
</dbReference>
<dbReference type="Pfam" id="PF08546">
    <property type="entry name" value="ApbA_C"/>
    <property type="match status" value="1"/>
</dbReference>
<dbReference type="InterPro" id="IPR013328">
    <property type="entry name" value="6PGD_dom2"/>
</dbReference>
<comment type="catalytic activity">
    <reaction evidence="9">
        <text>(R)-pantoate + NADP(+) = 2-dehydropantoate + NADPH + H(+)</text>
        <dbReference type="Rhea" id="RHEA:16233"/>
        <dbReference type="ChEBI" id="CHEBI:11561"/>
        <dbReference type="ChEBI" id="CHEBI:15378"/>
        <dbReference type="ChEBI" id="CHEBI:15980"/>
        <dbReference type="ChEBI" id="CHEBI:57783"/>
        <dbReference type="ChEBI" id="CHEBI:58349"/>
        <dbReference type="EC" id="1.1.1.169"/>
    </reaction>
    <physiologicalReaction direction="right-to-left" evidence="9">
        <dbReference type="Rhea" id="RHEA:16235"/>
    </physiologicalReaction>
</comment>
<comment type="pathway">
    <text evidence="1 12">Cofactor biosynthesis; coenzyme A biosynthesis.</text>
</comment>
<comment type="similarity">
    <text evidence="2 12">Belongs to the ketopantoate reductase family.</text>
</comment>
<dbReference type="InterPro" id="IPR008927">
    <property type="entry name" value="6-PGluconate_DH-like_C_sf"/>
</dbReference>
<keyword evidence="6 12" id="KW-0173">Coenzyme A biosynthesis</keyword>
<sequence>MDTVVFGAGSLGSLVGGLLAREHDVTLVAREDHARAVRESGLRVCGEFDERVVPNATTDGRNLAADLAVVAVKSFDTASAAAALATGSFDAVLSLQNGMGNEAVLAERLEPGTPVLAGTATYGAVLREPGVVECTGRGEIVLGDRDGGASDRANAVGEAFTAAGLETAVVDDMPRWLWEKLAVNAGINPVTALTGTTNGAVLEPPARDLARAATREAARVARERGVALSNREAVDAMETVAEATAANTSSMAQDLRQERRTEIDAINGYVVDRAAESGLEVPTNRHLTALVRTWEEGRGLREEPGEE</sequence>
<dbReference type="Gene3D" id="1.10.1040.10">
    <property type="entry name" value="N-(1-d-carboxylethyl)-l-norvaline Dehydrogenase, domain 2"/>
    <property type="match status" value="1"/>
</dbReference>
<dbReference type="SUPFAM" id="SSF51735">
    <property type="entry name" value="NAD(P)-binding Rossmann-fold domains"/>
    <property type="match status" value="1"/>
</dbReference>
<proteinExistence type="inferred from homology"/>
<evidence type="ECO:0000256" key="7">
    <source>
        <dbReference type="ARBA" id="ARBA00023002"/>
    </source>
</evidence>
<dbReference type="GO" id="GO:0015937">
    <property type="term" value="P:coenzyme A biosynthetic process"/>
    <property type="evidence" value="ECO:0007669"/>
    <property type="project" value="UniProtKB-UniPathway"/>
</dbReference>
<dbReference type="EC" id="1.1.1.169" evidence="3 12"/>
<dbReference type="Proteomes" id="UP000199161">
    <property type="component" value="Unassembled WGS sequence"/>
</dbReference>
<dbReference type="InterPro" id="IPR013332">
    <property type="entry name" value="KPR_N"/>
</dbReference>
<keyword evidence="7 12" id="KW-0560">Oxidoreductase</keyword>
<dbReference type="GO" id="GO:0005737">
    <property type="term" value="C:cytoplasm"/>
    <property type="evidence" value="ECO:0007669"/>
    <property type="project" value="TreeGrafter"/>
</dbReference>
<dbReference type="GO" id="GO:0015940">
    <property type="term" value="P:pantothenate biosynthetic process"/>
    <property type="evidence" value="ECO:0007669"/>
    <property type="project" value="InterPro"/>
</dbReference>
<feature type="domain" description="Ketopantoate reductase N-terminal" evidence="13">
    <location>
        <begin position="4"/>
        <end position="146"/>
    </location>
</feature>
<evidence type="ECO:0000256" key="3">
    <source>
        <dbReference type="ARBA" id="ARBA00013014"/>
    </source>
</evidence>
<evidence type="ECO:0000313" key="15">
    <source>
        <dbReference type="EMBL" id="SFC26665.1"/>
    </source>
</evidence>
<dbReference type="GO" id="GO:0008677">
    <property type="term" value="F:2-dehydropantoate 2-reductase activity"/>
    <property type="evidence" value="ECO:0007669"/>
    <property type="project" value="UniProtKB-EC"/>
</dbReference>
<comment type="function">
    <text evidence="12">Catalyzes the NADPH-dependent reduction of ketopantoate into pantoic acid.</text>
</comment>